<proteinExistence type="predicted"/>
<evidence type="ECO:0000313" key="1">
    <source>
        <dbReference type="EMBL" id="CAB5226097.1"/>
    </source>
</evidence>
<accession>A0A6J7X5G7</accession>
<protein>
    <submittedName>
        <fullName evidence="1">Uncharacterized protein</fullName>
    </submittedName>
</protein>
<name>A0A6J7X5G7_9CAUD</name>
<dbReference type="EMBL" id="LR798352">
    <property type="protein sequence ID" value="CAB5226097.1"/>
    <property type="molecule type" value="Genomic_DNA"/>
</dbReference>
<reference evidence="1" key="1">
    <citation type="submission" date="2020-05" db="EMBL/GenBank/DDBJ databases">
        <authorList>
            <person name="Chiriac C."/>
            <person name="Salcher M."/>
            <person name="Ghai R."/>
            <person name="Kavagutti S V."/>
        </authorList>
    </citation>
    <scope>NUCLEOTIDE SEQUENCE</scope>
</reference>
<organism evidence="1">
    <name type="scientific">uncultured Caudovirales phage</name>
    <dbReference type="NCBI Taxonomy" id="2100421"/>
    <lineage>
        <taxon>Viruses</taxon>
        <taxon>Duplodnaviria</taxon>
        <taxon>Heunggongvirae</taxon>
        <taxon>Uroviricota</taxon>
        <taxon>Caudoviricetes</taxon>
        <taxon>Peduoviridae</taxon>
        <taxon>Maltschvirus</taxon>
        <taxon>Maltschvirus maltsch</taxon>
    </lineage>
</organism>
<gene>
    <name evidence="1" type="ORF">UFOVP753_43</name>
</gene>
<sequence>MYSTFHQLPEQDKKLFAAKILHEVNYSQESYNLLCRLLNYWERTPVVEASYFNQPINTTKKLNYEHRIN</sequence>